<dbReference type="AlphaFoldDB" id="A0A381NIE9"/>
<dbReference type="GO" id="GO:0004534">
    <property type="term" value="F:5'-3' RNA exonuclease activity"/>
    <property type="evidence" value="ECO:0007669"/>
    <property type="project" value="TreeGrafter"/>
</dbReference>
<evidence type="ECO:0000259" key="1">
    <source>
        <dbReference type="SMART" id="SM00481"/>
    </source>
</evidence>
<dbReference type="GO" id="GO:0035312">
    <property type="term" value="F:5'-3' DNA exonuclease activity"/>
    <property type="evidence" value="ECO:0007669"/>
    <property type="project" value="TreeGrafter"/>
</dbReference>
<protein>
    <recommendedName>
        <fullName evidence="1">Polymerase/histidinol phosphatase N-terminal domain-containing protein</fullName>
    </recommendedName>
</protein>
<reference evidence="2" key="1">
    <citation type="submission" date="2018-05" db="EMBL/GenBank/DDBJ databases">
        <authorList>
            <person name="Lanie J.A."/>
            <person name="Ng W.-L."/>
            <person name="Kazmierczak K.M."/>
            <person name="Andrzejewski T.M."/>
            <person name="Davidsen T.M."/>
            <person name="Wayne K.J."/>
            <person name="Tettelin H."/>
            <person name="Glass J.I."/>
            <person name="Rusch D."/>
            <person name="Podicherti R."/>
            <person name="Tsui H.-C.T."/>
            <person name="Winkler M.E."/>
        </authorList>
    </citation>
    <scope>NUCLEOTIDE SEQUENCE</scope>
</reference>
<dbReference type="CDD" id="cd07438">
    <property type="entry name" value="PHP_HisPPase_AMP"/>
    <property type="match status" value="1"/>
</dbReference>
<dbReference type="InterPro" id="IPR052018">
    <property type="entry name" value="PHP_domain"/>
</dbReference>
<dbReference type="InterPro" id="IPR004013">
    <property type="entry name" value="PHP_dom"/>
</dbReference>
<organism evidence="2">
    <name type="scientific">marine metagenome</name>
    <dbReference type="NCBI Taxonomy" id="408172"/>
    <lineage>
        <taxon>unclassified sequences</taxon>
        <taxon>metagenomes</taxon>
        <taxon>ecological metagenomes</taxon>
    </lineage>
</organism>
<dbReference type="PANTHER" id="PTHR42924">
    <property type="entry name" value="EXONUCLEASE"/>
    <property type="match status" value="1"/>
</dbReference>
<dbReference type="SMART" id="SM00481">
    <property type="entry name" value="POLIIIAc"/>
    <property type="match status" value="1"/>
</dbReference>
<dbReference type="InterPro" id="IPR016195">
    <property type="entry name" value="Pol/histidinol_Pase-like"/>
</dbReference>
<proteinExistence type="predicted"/>
<dbReference type="EMBL" id="UINC01000384">
    <property type="protein sequence ID" value="SUZ54372.1"/>
    <property type="molecule type" value="Genomic_DNA"/>
</dbReference>
<accession>A0A381NIE9</accession>
<dbReference type="Gene3D" id="1.10.150.650">
    <property type="match status" value="1"/>
</dbReference>
<dbReference type="Gene3D" id="3.20.20.140">
    <property type="entry name" value="Metal-dependent hydrolases"/>
    <property type="match status" value="1"/>
</dbReference>
<gene>
    <name evidence="2" type="ORF">METZ01_LOCUS7226</name>
</gene>
<feature type="domain" description="Polymerase/histidinol phosphatase N-terminal" evidence="1">
    <location>
        <begin position="2"/>
        <end position="67"/>
    </location>
</feature>
<dbReference type="InterPro" id="IPR003141">
    <property type="entry name" value="Pol/His_phosphatase_N"/>
</dbReference>
<sequence>VIDLHLHTTASDGAYSPEELLLRASSVGVRTLSITDHDTMAAVPKASALADSFGVELLAGIEITAVCDGHDIHILGYFLTVHPTGLDTFLIAQRRHRTDRLREMANRLTDLGVGVDIDRLLAERAAAGRSPGRPHLAEALVAARHATSVQEAFERWLGDGRAAWVPRHGPSPEQVIETISQAGGVASLAHPGLTGNRRLVSRLAEVGLEAVEVYHSQHDPVTKKRFLKQARSLGLAVTGGSDFHSDADHRSSHLGRVGLPVVEFQAFRDRLTRAGHRIEPAQSDSE</sequence>
<name>A0A381NIE9_9ZZZZ</name>
<evidence type="ECO:0000313" key="2">
    <source>
        <dbReference type="EMBL" id="SUZ54372.1"/>
    </source>
</evidence>
<dbReference type="SUPFAM" id="SSF89550">
    <property type="entry name" value="PHP domain-like"/>
    <property type="match status" value="1"/>
</dbReference>
<dbReference type="Pfam" id="PF02811">
    <property type="entry name" value="PHP"/>
    <property type="match status" value="1"/>
</dbReference>
<feature type="non-terminal residue" evidence="2">
    <location>
        <position position="1"/>
    </location>
</feature>
<dbReference type="PANTHER" id="PTHR42924:SF3">
    <property type="entry name" value="POLYMERASE_HISTIDINOL PHOSPHATASE N-TERMINAL DOMAIN-CONTAINING PROTEIN"/>
    <property type="match status" value="1"/>
</dbReference>